<dbReference type="FunFam" id="3.30.730.10:FF:000003">
    <property type="entry name" value="AP2-like ethylene-responsive transcription factor ANT"/>
    <property type="match status" value="1"/>
</dbReference>
<comment type="caution">
    <text evidence="9">The sequence shown here is derived from an EMBL/GenBank/DDBJ whole genome shotgun (WGS) entry which is preliminary data.</text>
</comment>
<dbReference type="SUPFAM" id="SSF54171">
    <property type="entry name" value="DNA-binding domain"/>
    <property type="match status" value="2"/>
</dbReference>
<dbReference type="PROSITE" id="PS51032">
    <property type="entry name" value="AP2_ERF"/>
    <property type="match status" value="2"/>
</dbReference>
<dbReference type="STRING" id="1590841.A0A2R6P4C1"/>
<feature type="region of interest" description="Disordered" evidence="7">
    <location>
        <begin position="394"/>
        <end position="420"/>
    </location>
</feature>
<dbReference type="InterPro" id="IPR016177">
    <property type="entry name" value="DNA-bd_dom_sf"/>
</dbReference>
<keyword evidence="3" id="KW-0805">Transcription regulation</keyword>
<feature type="region of interest" description="Disordered" evidence="7">
    <location>
        <begin position="321"/>
        <end position="344"/>
    </location>
</feature>
<dbReference type="EMBL" id="NKQK01000029">
    <property type="protein sequence ID" value="PSR85127.1"/>
    <property type="molecule type" value="Genomic_DNA"/>
</dbReference>
<evidence type="ECO:0000256" key="7">
    <source>
        <dbReference type="SAM" id="MobiDB-lite"/>
    </source>
</evidence>
<evidence type="ECO:0000259" key="8">
    <source>
        <dbReference type="PROSITE" id="PS51032"/>
    </source>
</evidence>
<feature type="domain" description="AP2/ERF" evidence="8">
    <location>
        <begin position="241"/>
        <end position="299"/>
    </location>
</feature>
<keyword evidence="5" id="KW-0804">Transcription</keyword>
<dbReference type="Gramene" id="PSR85127">
    <property type="protein sequence ID" value="PSR85127"/>
    <property type="gene ID" value="CEY00_Acc33012"/>
</dbReference>
<keyword evidence="2" id="KW-0677">Repeat</keyword>
<dbReference type="AlphaFoldDB" id="A0A2R6P4C1"/>
<feature type="domain" description="AP2/ERF" evidence="8">
    <location>
        <begin position="142"/>
        <end position="205"/>
    </location>
</feature>
<evidence type="ECO:0000313" key="9">
    <source>
        <dbReference type="EMBL" id="PSR85127.1"/>
    </source>
</evidence>
<dbReference type="PANTHER" id="PTHR32467:SF99">
    <property type="entry name" value="AP2-LIKE ETHYLENE-RESPONSIVE TRANSCRIPTION FACTOR AIL5"/>
    <property type="match status" value="1"/>
</dbReference>
<evidence type="ECO:0000313" key="10">
    <source>
        <dbReference type="Proteomes" id="UP000241394"/>
    </source>
</evidence>
<keyword evidence="6" id="KW-0539">Nucleus</keyword>
<dbReference type="FunCoup" id="A0A2R6P4C1">
    <property type="interactions" value="83"/>
</dbReference>
<reference evidence="9 10" key="1">
    <citation type="submission" date="2017-07" db="EMBL/GenBank/DDBJ databases">
        <title>An improved, manually edited Actinidia chinensis var. chinensis (kiwifruit) genome highlights the challenges associated with draft genomes and gene prediction in plants.</title>
        <authorList>
            <person name="Pilkington S."/>
            <person name="Crowhurst R."/>
            <person name="Hilario E."/>
            <person name="Nardozza S."/>
            <person name="Fraser L."/>
            <person name="Peng Y."/>
            <person name="Gunaseelan K."/>
            <person name="Simpson R."/>
            <person name="Tahir J."/>
            <person name="Deroles S."/>
            <person name="Templeton K."/>
            <person name="Luo Z."/>
            <person name="Davy M."/>
            <person name="Cheng C."/>
            <person name="Mcneilage M."/>
            <person name="Scaglione D."/>
            <person name="Liu Y."/>
            <person name="Zhang Q."/>
            <person name="Datson P."/>
            <person name="De Silva N."/>
            <person name="Gardiner S."/>
            <person name="Bassett H."/>
            <person name="Chagne D."/>
            <person name="Mccallum J."/>
            <person name="Dzierzon H."/>
            <person name="Deng C."/>
            <person name="Wang Y.-Y."/>
            <person name="Barron N."/>
            <person name="Manako K."/>
            <person name="Bowen J."/>
            <person name="Foster T."/>
            <person name="Erridge Z."/>
            <person name="Tiffin H."/>
            <person name="Waite C."/>
            <person name="Davies K."/>
            <person name="Grierson E."/>
            <person name="Laing W."/>
            <person name="Kirk R."/>
            <person name="Chen X."/>
            <person name="Wood M."/>
            <person name="Montefiori M."/>
            <person name="Brummell D."/>
            <person name="Schwinn K."/>
            <person name="Catanach A."/>
            <person name="Fullerton C."/>
            <person name="Li D."/>
            <person name="Meiyalaghan S."/>
            <person name="Nieuwenhuizen N."/>
            <person name="Read N."/>
            <person name="Prakash R."/>
            <person name="Hunter D."/>
            <person name="Zhang H."/>
            <person name="Mckenzie M."/>
            <person name="Knabel M."/>
            <person name="Harris A."/>
            <person name="Allan A."/>
            <person name="Chen A."/>
            <person name="Janssen B."/>
            <person name="Plunkett B."/>
            <person name="Dwamena C."/>
            <person name="Voogd C."/>
            <person name="Leif D."/>
            <person name="Lafferty D."/>
            <person name="Souleyre E."/>
            <person name="Varkonyi-Gasic E."/>
            <person name="Gambi F."/>
            <person name="Hanley J."/>
            <person name="Yao J.-L."/>
            <person name="Cheung J."/>
            <person name="David K."/>
            <person name="Warren B."/>
            <person name="Marsh K."/>
            <person name="Snowden K."/>
            <person name="Lin-Wang K."/>
            <person name="Brian L."/>
            <person name="Martinez-Sanchez M."/>
            <person name="Wang M."/>
            <person name="Ileperuma N."/>
            <person name="Macnee N."/>
            <person name="Campin R."/>
            <person name="Mcatee P."/>
            <person name="Drummond R."/>
            <person name="Espley R."/>
            <person name="Ireland H."/>
            <person name="Wu R."/>
            <person name="Atkinson R."/>
            <person name="Karunairetnam S."/>
            <person name="Bulley S."/>
            <person name="Chunkath S."/>
            <person name="Hanley Z."/>
            <person name="Storey R."/>
            <person name="Thrimawithana A."/>
            <person name="Thomson S."/>
            <person name="David C."/>
            <person name="Testolin R."/>
        </authorList>
    </citation>
    <scope>NUCLEOTIDE SEQUENCE [LARGE SCALE GENOMIC DNA]</scope>
    <source>
        <strain evidence="10">cv. Red5</strain>
        <tissue evidence="9">Young leaf</tissue>
    </source>
</reference>
<keyword evidence="4" id="KW-0238">DNA-binding</keyword>
<comment type="subcellular location">
    <subcellularLocation>
        <location evidence="1">Nucleus</location>
    </subcellularLocation>
</comment>
<dbReference type="CDD" id="cd00018">
    <property type="entry name" value="AP2"/>
    <property type="match status" value="2"/>
</dbReference>
<dbReference type="InterPro" id="IPR036955">
    <property type="entry name" value="AP2/ERF_dom_sf"/>
</dbReference>
<dbReference type="OrthoDB" id="207175at2759"/>
<dbReference type="GO" id="GO:0005634">
    <property type="term" value="C:nucleus"/>
    <property type="evidence" value="ECO:0007669"/>
    <property type="project" value="UniProtKB-SubCell"/>
</dbReference>
<dbReference type="InParanoid" id="A0A2R6P4C1"/>
<gene>
    <name evidence="9" type="ORF">CEY00_Acc33012</name>
</gene>
<dbReference type="FunFam" id="3.30.730.10:FF:000002">
    <property type="entry name" value="AP2-like ethylene-responsive transcription factor"/>
    <property type="match status" value="1"/>
</dbReference>
<proteinExistence type="predicted"/>
<evidence type="ECO:0000256" key="5">
    <source>
        <dbReference type="ARBA" id="ARBA00023163"/>
    </source>
</evidence>
<accession>A0A2R6P4C1</accession>
<feature type="compositionally biased region" description="Basic and acidic residues" evidence="7">
    <location>
        <begin position="334"/>
        <end position="344"/>
    </location>
</feature>
<dbReference type="Pfam" id="PF00847">
    <property type="entry name" value="AP2"/>
    <property type="match status" value="2"/>
</dbReference>
<dbReference type="GO" id="GO:0003700">
    <property type="term" value="F:DNA-binding transcription factor activity"/>
    <property type="evidence" value="ECO:0007669"/>
    <property type="project" value="InterPro"/>
</dbReference>
<evidence type="ECO:0000256" key="2">
    <source>
        <dbReference type="ARBA" id="ARBA00022737"/>
    </source>
</evidence>
<evidence type="ECO:0000256" key="1">
    <source>
        <dbReference type="ARBA" id="ARBA00004123"/>
    </source>
</evidence>
<protein>
    <submittedName>
        <fullName evidence="9">AP2-like ethylene-responsive transcription factor</fullName>
    </submittedName>
</protein>
<evidence type="ECO:0000256" key="6">
    <source>
        <dbReference type="ARBA" id="ARBA00023242"/>
    </source>
</evidence>
<name>A0A2R6P4C1_ACTCC</name>
<reference evidence="10" key="2">
    <citation type="journal article" date="2018" name="BMC Genomics">
        <title>A manually annotated Actinidia chinensis var. chinensis (kiwifruit) genome highlights the challenges associated with draft genomes and gene prediction in plants.</title>
        <authorList>
            <person name="Pilkington S.M."/>
            <person name="Crowhurst R."/>
            <person name="Hilario E."/>
            <person name="Nardozza S."/>
            <person name="Fraser L."/>
            <person name="Peng Y."/>
            <person name="Gunaseelan K."/>
            <person name="Simpson R."/>
            <person name="Tahir J."/>
            <person name="Deroles S.C."/>
            <person name="Templeton K."/>
            <person name="Luo Z."/>
            <person name="Davy M."/>
            <person name="Cheng C."/>
            <person name="McNeilage M."/>
            <person name="Scaglione D."/>
            <person name="Liu Y."/>
            <person name="Zhang Q."/>
            <person name="Datson P."/>
            <person name="De Silva N."/>
            <person name="Gardiner S.E."/>
            <person name="Bassett H."/>
            <person name="Chagne D."/>
            <person name="McCallum J."/>
            <person name="Dzierzon H."/>
            <person name="Deng C."/>
            <person name="Wang Y.Y."/>
            <person name="Barron L."/>
            <person name="Manako K."/>
            <person name="Bowen J."/>
            <person name="Foster T.M."/>
            <person name="Erridge Z.A."/>
            <person name="Tiffin H."/>
            <person name="Waite C.N."/>
            <person name="Davies K.M."/>
            <person name="Grierson E.P."/>
            <person name="Laing W.A."/>
            <person name="Kirk R."/>
            <person name="Chen X."/>
            <person name="Wood M."/>
            <person name="Montefiori M."/>
            <person name="Brummell D.A."/>
            <person name="Schwinn K.E."/>
            <person name="Catanach A."/>
            <person name="Fullerton C."/>
            <person name="Li D."/>
            <person name="Meiyalaghan S."/>
            <person name="Nieuwenhuizen N."/>
            <person name="Read N."/>
            <person name="Prakash R."/>
            <person name="Hunter D."/>
            <person name="Zhang H."/>
            <person name="McKenzie M."/>
            <person name="Knabel M."/>
            <person name="Harris A."/>
            <person name="Allan A.C."/>
            <person name="Gleave A."/>
            <person name="Chen A."/>
            <person name="Janssen B.J."/>
            <person name="Plunkett B."/>
            <person name="Ampomah-Dwamena C."/>
            <person name="Voogd C."/>
            <person name="Leif D."/>
            <person name="Lafferty D."/>
            <person name="Souleyre E.J.F."/>
            <person name="Varkonyi-Gasic E."/>
            <person name="Gambi F."/>
            <person name="Hanley J."/>
            <person name="Yao J.L."/>
            <person name="Cheung J."/>
            <person name="David K.M."/>
            <person name="Warren B."/>
            <person name="Marsh K."/>
            <person name="Snowden K.C."/>
            <person name="Lin-Wang K."/>
            <person name="Brian L."/>
            <person name="Martinez-Sanchez M."/>
            <person name="Wang M."/>
            <person name="Ileperuma N."/>
            <person name="Macnee N."/>
            <person name="Campin R."/>
            <person name="McAtee P."/>
            <person name="Drummond R.S.M."/>
            <person name="Espley R.V."/>
            <person name="Ireland H.S."/>
            <person name="Wu R."/>
            <person name="Atkinson R.G."/>
            <person name="Karunairetnam S."/>
            <person name="Bulley S."/>
            <person name="Chunkath S."/>
            <person name="Hanley Z."/>
            <person name="Storey R."/>
            <person name="Thrimawithana A.H."/>
            <person name="Thomson S."/>
            <person name="David C."/>
            <person name="Testolin R."/>
            <person name="Huang H."/>
            <person name="Hellens R.P."/>
            <person name="Schaffer R.J."/>
        </authorList>
    </citation>
    <scope>NUCLEOTIDE SEQUENCE [LARGE SCALE GENOMIC DNA]</scope>
    <source>
        <strain evidence="10">cv. Red5</strain>
    </source>
</reference>
<sequence>MDSSQNWLGFSLSNHHMPSDSSHLCLFQAFNTNHPSGGVDRVSDDHQDPSSDAITDLSIFTGGPKLEDLLGGGGSTDVCQFTGETPATNVSEAEIYDSELKTIAASFLRALSTEQADGQKQLAPPEPAAKKPIDTFSQRTSIYRGVTRHRWTGRYEAHLWDNSCRREGQSRKGRQGGYDKEEKAARAYDLAALKYWGPTTTTNFPVSNYENELEEMKNMTRQEFVASLRRKSSGFSRGASIYRGVTRHHQHGRWQARIGRVAGNKDLYLGTFSTQEEAAEAYDIAAIKFRGLNAVTNFNMSRYDVKSIASCNLPVGGITGKSKTSSDSALASDKNSKDGGQLDDRDLSSAAASVTFAPQPPSSSLSFGLPIKQDTTDNYWSILGYHNNPSLNSTAKNPATASSATPLFQASTSGGGTTSFQGTTPYSMDLSTTNNINNNGLLNGWVYLQQQSIGTSDGIPFATPIALSSNGNSYEGVSFGNWVHSFQSAKPNLSVFQTPIFGME</sequence>
<organism evidence="9 10">
    <name type="scientific">Actinidia chinensis var. chinensis</name>
    <name type="common">Chinese soft-hair kiwi</name>
    <dbReference type="NCBI Taxonomy" id="1590841"/>
    <lineage>
        <taxon>Eukaryota</taxon>
        <taxon>Viridiplantae</taxon>
        <taxon>Streptophyta</taxon>
        <taxon>Embryophyta</taxon>
        <taxon>Tracheophyta</taxon>
        <taxon>Spermatophyta</taxon>
        <taxon>Magnoliopsida</taxon>
        <taxon>eudicotyledons</taxon>
        <taxon>Gunneridae</taxon>
        <taxon>Pentapetalae</taxon>
        <taxon>asterids</taxon>
        <taxon>Ericales</taxon>
        <taxon>Actinidiaceae</taxon>
        <taxon>Actinidia</taxon>
    </lineage>
</organism>
<dbReference type="GO" id="GO:0003677">
    <property type="term" value="F:DNA binding"/>
    <property type="evidence" value="ECO:0007669"/>
    <property type="project" value="UniProtKB-KW"/>
</dbReference>
<dbReference type="SMR" id="A0A2R6P4C1"/>
<dbReference type="PANTHER" id="PTHR32467">
    <property type="entry name" value="AP2-LIKE ETHYLENE-RESPONSIVE TRANSCRIPTION FACTOR"/>
    <property type="match status" value="1"/>
</dbReference>
<dbReference type="PRINTS" id="PR00367">
    <property type="entry name" value="ETHRSPELEMNT"/>
</dbReference>
<dbReference type="Proteomes" id="UP000241394">
    <property type="component" value="Chromosome LG29"/>
</dbReference>
<dbReference type="SMART" id="SM00380">
    <property type="entry name" value="AP2"/>
    <property type="match status" value="2"/>
</dbReference>
<evidence type="ECO:0000256" key="4">
    <source>
        <dbReference type="ARBA" id="ARBA00023125"/>
    </source>
</evidence>
<dbReference type="Gene3D" id="3.30.730.10">
    <property type="entry name" value="AP2/ERF domain"/>
    <property type="match status" value="2"/>
</dbReference>
<dbReference type="OMA" id="HDHEGTF"/>
<dbReference type="InterPro" id="IPR001471">
    <property type="entry name" value="AP2/ERF_dom"/>
</dbReference>
<feature type="compositionally biased region" description="Polar residues" evidence="7">
    <location>
        <begin position="394"/>
        <end position="410"/>
    </location>
</feature>
<keyword evidence="10" id="KW-1185">Reference proteome</keyword>
<evidence type="ECO:0000256" key="3">
    <source>
        <dbReference type="ARBA" id="ARBA00023015"/>
    </source>
</evidence>